<dbReference type="AlphaFoldDB" id="A0A803NPP3"/>
<evidence type="ECO:0000256" key="1">
    <source>
        <dbReference type="SAM" id="MobiDB-lite"/>
    </source>
</evidence>
<reference evidence="3" key="2">
    <citation type="submission" date="2021-03" db="UniProtKB">
        <authorList>
            <consortium name="EnsemblPlants"/>
        </authorList>
    </citation>
    <scope>IDENTIFICATION</scope>
</reference>
<name>A0A803NPP3_CANSA</name>
<dbReference type="Gramene" id="evm.model.01.56">
    <property type="protein sequence ID" value="cds.evm.model.01.56"/>
    <property type="gene ID" value="evm.TU.01.56"/>
</dbReference>
<feature type="domain" description="Retrotransposon gag" evidence="2">
    <location>
        <begin position="92"/>
        <end position="145"/>
    </location>
</feature>
<accession>A0A803NPP3</accession>
<dbReference type="InterPro" id="IPR005162">
    <property type="entry name" value="Retrotrans_gag_dom"/>
</dbReference>
<evidence type="ECO:0000313" key="3">
    <source>
        <dbReference type="EnsemblPlants" id="cds.evm.model.01.56"/>
    </source>
</evidence>
<evidence type="ECO:0000313" key="4">
    <source>
        <dbReference type="Proteomes" id="UP000596661"/>
    </source>
</evidence>
<protein>
    <recommendedName>
        <fullName evidence="2">Retrotransposon gag domain-containing protein</fullName>
    </recommendedName>
</protein>
<dbReference type="PANTHER" id="PTHR33223">
    <property type="entry name" value="CCHC-TYPE DOMAIN-CONTAINING PROTEIN"/>
    <property type="match status" value="1"/>
</dbReference>
<keyword evidence="4" id="KW-1185">Reference proteome</keyword>
<evidence type="ECO:0000259" key="2">
    <source>
        <dbReference type="Pfam" id="PF03732"/>
    </source>
</evidence>
<sequence length="326" mass="36634">MLKEACVILYVLSSLKGVQNSIRPLGVEANNFEIKPTILQMVQSTLQFSGLPSEDPHTHLANFLELCGTFKYNGVIDDAIKQRLFSFSLKERAETAKLKEEINNFCQNDGESLYDACEQFKDLLRKCRHHCMEQWMVVQNFYTGLCVTTRTIIDAKSGGTFMSKSATRAYELLEDIAINNNQWRKIPCAERRHVRPPQQSVSRTVLDLRNHNNEEEHCDPLLDDQGIPPANKNNATNAVNPPLETVVPNDMVVPANIAAVAALPTGNQAALANNPILPGGVDRENLLRALRMIEQQRKPIYKLHGTLPLTEEMAHTTTIWPFSDTI</sequence>
<reference evidence="3" key="1">
    <citation type="submission" date="2018-11" db="EMBL/GenBank/DDBJ databases">
        <authorList>
            <person name="Grassa J C."/>
        </authorList>
    </citation>
    <scope>NUCLEOTIDE SEQUENCE [LARGE SCALE GENOMIC DNA]</scope>
</reference>
<dbReference type="EnsemblPlants" id="evm.model.01.56">
    <property type="protein sequence ID" value="cds.evm.model.01.56"/>
    <property type="gene ID" value="evm.TU.01.56"/>
</dbReference>
<proteinExistence type="predicted"/>
<organism evidence="3 4">
    <name type="scientific">Cannabis sativa</name>
    <name type="common">Hemp</name>
    <name type="synonym">Marijuana</name>
    <dbReference type="NCBI Taxonomy" id="3483"/>
    <lineage>
        <taxon>Eukaryota</taxon>
        <taxon>Viridiplantae</taxon>
        <taxon>Streptophyta</taxon>
        <taxon>Embryophyta</taxon>
        <taxon>Tracheophyta</taxon>
        <taxon>Spermatophyta</taxon>
        <taxon>Magnoliopsida</taxon>
        <taxon>eudicotyledons</taxon>
        <taxon>Gunneridae</taxon>
        <taxon>Pentapetalae</taxon>
        <taxon>rosids</taxon>
        <taxon>fabids</taxon>
        <taxon>Rosales</taxon>
        <taxon>Cannabaceae</taxon>
        <taxon>Cannabis</taxon>
    </lineage>
</organism>
<feature type="region of interest" description="Disordered" evidence="1">
    <location>
        <begin position="215"/>
        <end position="235"/>
    </location>
</feature>
<dbReference type="PANTHER" id="PTHR33223:SF11">
    <property type="entry name" value="ELEMENT PROTEIN, PUTATIVE-RELATED"/>
    <property type="match status" value="1"/>
</dbReference>
<dbReference type="EMBL" id="UZAU01000002">
    <property type="status" value="NOT_ANNOTATED_CDS"/>
    <property type="molecule type" value="Genomic_DNA"/>
</dbReference>
<dbReference type="Pfam" id="PF03732">
    <property type="entry name" value="Retrotrans_gag"/>
    <property type="match status" value="1"/>
</dbReference>
<dbReference type="Proteomes" id="UP000596661">
    <property type="component" value="Chromosome 1"/>
</dbReference>